<evidence type="ECO:0000259" key="4">
    <source>
        <dbReference type="PROSITE" id="PS50949"/>
    </source>
</evidence>
<dbReference type="InterPro" id="IPR036388">
    <property type="entry name" value="WH-like_DNA-bd_sf"/>
</dbReference>
<dbReference type="PANTHER" id="PTHR44846">
    <property type="entry name" value="MANNOSYL-D-GLYCERATE TRANSPORT/METABOLISM SYSTEM REPRESSOR MNGR-RELATED"/>
    <property type="match status" value="1"/>
</dbReference>
<organism evidence="5 6">
    <name type="scientific">Uliginosibacterium sediminicola</name>
    <dbReference type="NCBI Taxonomy" id="2024550"/>
    <lineage>
        <taxon>Bacteria</taxon>
        <taxon>Pseudomonadati</taxon>
        <taxon>Pseudomonadota</taxon>
        <taxon>Betaproteobacteria</taxon>
        <taxon>Rhodocyclales</taxon>
        <taxon>Zoogloeaceae</taxon>
        <taxon>Uliginosibacterium</taxon>
    </lineage>
</organism>
<dbReference type="SUPFAM" id="SSF64288">
    <property type="entry name" value="Chorismate lyase-like"/>
    <property type="match status" value="1"/>
</dbReference>
<dbReference type="EMBL" id="JBDIVE010000004">
    <property type="protein sequence ID" value="MEN3068624.1"/>
    <property type="molecule type" value="Genomic_DNA"/>
</dbReference>
<keyword evidence="2" id="KW-0238">DNA-binding</keyword>
<dbReference type="Gene3D" id="3.40.1410.10">
    <property type="entry name" value="Chorismate lyase-like"/>
    <property type="match status" value="1"/>
</dbReference>
<dbReference type="PRINTS" id="PR00035">
    <property type="entry name" value="HTHGNTR"/>
</dbReference>
<proteinExistence type="predicted"/>
<comment type="caution">
    <text evidence="5">The sequence shown here is derived from an EMBL/GenBank/DDBJ whole genome shotgun (WGS) entry which is preliminary data.</text>
</comment>
<dbReference type="InterPro" id="IPR028978">
    <property type="entry name" value="Chorismate_lyase_/UTRA_dom_sf"/>
</dbReference>
<dbReference type="InterPro" id="IPR050679">
    <property type="entry name" value="Bact_HTH_transcr_reg"/>
</dbReference>
<keyword evidence="6" id="KW-1185">Reference proteome</keyword>
<accession>A0ABU9YYK5</accession>
<keyword evidence="3" id="KW-0804">Transcription</keyword>
<protein>
    <submittedName>
        <fullName evidence="5">GntR family transcriptional regulator</fullName>
    </submittedName>
</protein>
<name>A0ABU9YYK5_9RHOO</name>
<dbReference type="InterPro" id="IPR011663">
    <property type="entry name" value="UTRA"/>
</dbReference>
<dbReference type="CDD" id="cd07377">
    <property type="entry name" value="WHTH_GntR"/>
    <property type="match status" value="1"/>
</dbReference>
<reference evidence="5 6" key="1">
    <citation type="journal article" date="2018" name="Int. J. Syst. Evol. Microbiol.">
        <title>Uliginosibacterium sediminicola sp. nov., isolated from freshwater sediment.</title>
        <authorList>
            <person name="Hwang W.M."/>
            <person name="Kim S.M."/>
            <person name="Kang K."/>
            <person name="Ahn T.Y."/>
        </authorList>
    </citation>
    <scope>NUCLEOTIDE SEQUENCE [LARGE SCALE GENOMIC DNA]</scope>
    <source>
        <strain evidence="5 6">M1-21</strain>
    </source>
</reference>
<sequence length="255" mass="27720">MKKSAVPAAAAPSLLARENATSLYAQIANRLLEEIEAGHYEPSGRLPSEAQLGERFEVSRVTVRLALDKLVAEGHIVRRQGKGSYAAGKQVRHGLDSLRSFHESLRLQGLDASMRLLDKQRVATPATLRERFGGAPQLCQLRRLHLVDAQPVALGISYLPDALNTASWDEVAQQPAYSLLDTLLGQAPVRADMAISAQAADAALAEVLQTQPGDALLVLTRSSYFESGACCDQSSFYIRPERYAFVLSSSFKLSN</sequence>
<dbReference type="InterPro" id="IPR000524">
    <property type="entry name" value="Tscrpt_reg_HTH_GntR"/>
</dbReference>
<feature type="domain" description="HTH gntR-type" evidence="4">
    <location>
        <begin position="21"/>
        <end position="89"/>
    </location>
</feature>
<keyword evidence="1" id="KW-0805">Transcription regulation</keyword>
<evidence type="ECO:0000256" key="3">
    <source>
        <dbReference type="ARBA" id="ARBA00023163"/>
    </source>
</evidence>
<dbReference type="PANTHER" id="PTHR44846:SF1">
    <property type="entry name" value="MANNOSYL-D-GLYCERATE TRANSPORT_METABOLISM SYSTEM REPRESSOR MNGR-RELATED"/>
    <property type="match status" value="1"/>
</dbReference>
<dbReference type="Pfam" id="PF07702">
    <property type="entry name" value="UTRA"/>
    <property type="match status" value="1"/>
</dbReference>
<evidence type="ECO:0000256" key="2">
    <source>
        <dbReference type="ARBA" id="ARBA00023125"/>
    </source>
</evidence>
<dbReference type="PROSITE" id="PS50949">
    <property type="entry name" value="HTH_GNTR"/>
    <property type="match status" value="1"/>
</dbReference>
<dbReference type="InterPro" id="IPR036390">
    <property type="entry name" value="WH_DNA-bd_sf"/>
</dbReference>
<dbReference type="Pfam" id="PF00392">
    <property type="entry name" value="GntR"/>
    <property type="match status" value="1"/>
</dbReference>
<evidence type="ECO:0000313" key="6">
    <source>
        <dbReference type="Proteomes" id="UP001410394"/>
    </source>
</evidence>
<evidence type="ECO:0000256" key="1">
    <source>
        <dbReference type="ARBA" id="ARBA00023015"/>
    </source>
</evidence>
<dbReference type="SMART" id="SM00866">
    <property type="entry name" value="UTRA"/>
    <property type="match status" value="1"/>
</dbReference>
<dbReference type="SMART" id="SM00345">
    <property type="entry name" value="HTH_GNTR"/>
    <property type="match status" value="1"/>
</dbReference>
<evidence type="ECO:0000313" key="5">
    <source>
        <dbReference type="EMBL" id="MEN3068624.1"/>
    </source>
</evidence>
<dbReference type="Gene3D" id="1.10.10.10">
    <property type="entry name" value="Winged helix-like DNA-binding domain superfamily/Winged helix DNA-binding domain"/>
    <property type="match status" value="1"/>
</dbReference>
<dbReference type="RefSeq" id="WP_345919395.1">
    <property type="nucleotide sequence ID" value="NZ_JBDIVE010000004.1"/>
</dbReference>
<gene>
    <name evidence="5" type="ORF">ABDB84_09055</name>
</gene>
<dbReference type="SUPFAM" id="SSF46785">
    <property type="entry name" value="Winged helix' DNA-binding domain"/>
    <property type="match status" value="1"/>
</dbReference>
<dbReference type="Proteomes" id="UP001410394">
    <property type="component" value="Unassembled WGS sequence"/>
</dbReference>